<protein>
    <recommendedName>
        <fullName evidence="4">Alpha/beta hydrolase</fullName>
    </recommendedName>
</protein>
<dbReference type="RefSeq" id="WP_075128645.1">
    <property type="nucleotide sequence ID" value="NZ_MSIE01000056.1"/>
</dbReference>
<gene>
    <name evidence="2" type="ORF">BU204_27400</name>
</gene>
<feature type="region of interest" description="Disordered" evidence="1">
    <location>
        <begin position="131"/>
        <end position="156"/>
    </location>
</feature>
<evidence type="ECO:0008006" key="4">
    <source>
        <dbReference type="Google" id="ProtNLM"/>
    </source>
</evidence>
<name>A0A1Q8CGA3_9PSEU</name>
<dbReference type="STRING" id="1912961.BU204_27400"/>
<sequence length="181" mass="19212">MRKFDDSGPRADGPPVVWTGPEVGPALVVIDPSGAARHAELPPTWRQLTQDHQVAWCRVPASRRSVEDIEDVLESLAERQAPSVTMVAAGEACSTAIEVARQFESLVTQILLVDPTDDTPESARVTVVARSAGEGTSGRGDKEVDPEVDRVPAPLPLGHPDVVAGVVAALSESDRRAGNIR</sequence>
<comment type="caution">
    <text evidence="2">The sequence shown here is derived from an EMBL/GenBank/DDBJ whole genome shotgun (WGS) entry which is preliminary data.</text>
</comment>
<dbReference type="Proteomes" id="UP000185596">
    <property type="component" value="Unassembled WGS sequence"/>
</dbReference>
<dbReference type="OrthoDB" id="3693848at2"/>
<accession>A0A1Q8CGA3</accession>
<dbReference type="AlphaFoldDB" id="A0A1Q8CGA3"/>
<reference evidence="2 3" key="1">
    <citation type="submission" date="2016-12" db="EMBL/GenBank/DDBJ databases">
        <title>The draft genome sequence of Actinophytocola sp. 11-183.</title>
        <authorList>
            <person name="Wang W."/>
            <person name="Yuan L."/>
        </authorList>
    </citation>
    <scope>NUCLEOTIDE SEQUENCE [LARGE SCALE GENOMIC DNA]</scope>
    <source>
        <strain evidence="2 3">11-183</strain>
    </source>
</reference>
<organism evidence="2 3">
    <name type="scientific">Actinophytocola xanthii</name>
    <dbReference type="NCBI Taxonomy" id="1912961"/>
    <lineage>
        <taxon>Bacteria</taxon>
        <taxon>Bacillati</taxon>
        <taxon>Actinomycetota</taxon>
        <taxon>Actinomycetes</taxon>
        <taxon>Pseudonocardiales</taxon>
        <taxon>Pseudonocardiaceae</taxon>
    </lineage>
</organism>
<proteinExistence type="predicted"/>
<keyword evidence="3" id="KW-1185">Reference proteome</keyword>
<evidence type="ECO:0000313" key="2">
    <source>
        <dbReference type="EMBL" id="OLF13399.1"/>
    </source>
</evidence>
<evidence type="ECO:0000313" key="3">
    <source>
        <dbReference type="Proteomes" id="UP000185596"/>
    </source>
</evidence>
<feature type="compositionally biased region" description="Basic and acidic residues" evidence="1">
    <location>
        <begin position="139"/>
        <end position="150"/>
    </location>
</feature>
<dbReference type="EMBL" id="MSIE01000056">
    <property type="protein sequence ID" value="OLF13399.1"/>
    <property type="molecule type" value="Genomic_DNA"/>
</dbReference>
<evidence type="ECO:0000256" key="1">
    <source>
        <dbReference type="SAM" id="MobiDB-lite"/>
    </source>
</evidence>